<gene>
    <name evidence="1" type="ORF">NA56DRAFT_350007</name>
</gene>
<proteinExistence type="predicted"/>
<accession>A0A2J6PMM8</accession>
<sequence>MKKYEAMKKSADVHSLPMEPGYSAMRLTTSYQSKRIYKKDFAGKFCAVWLILTPSALCKNVFVLRGVFCSAKEA</sequence>
<dbReference type="EMBL" id="KZ613514">
    <property type="protein sequence ID" value="PMD15282.1"/>
    <property type="molecule type" value="Genomic_DNA"/>
</dbReference>
<organism evidence="1 2">
    <name type="scientific">Hyaloscypha hepaticicola</name>
    <dbReference type="NCBI Taxonomy" id="2082293"/>
    <lineage>
        <taxon>Eukaryota</taxon>
        <taxon>Fungi</taxon>
        <taxon>Dikarya</taxon>
        <taxon>Ascomycota</taxon>
        <taxon>Pezizomycotina</taxon>
        <taxon>Leotiomycetes</taxon>
        <taxon>Helotiales</taxon>
        <taxon>Hyaloscyphaceae</taxon>
        <taxon>Hyaloscypha</taxon>
    </lineage>
</organism>
<keyword evidence="2" id="KW-1185">Reference proteome</keyword>
<name>A0A2J6PMM8_9HELO</name>
<protein>
    <submittedName>
        <fullName evidence="1">Uncharacterized protein</fullName>
    </submittedName>
</protein>
<reference evidence="1 2" key="1">
    <citation type="submission" date="2016-05" db="EMBL/GenBank/DDBJ databases">
        <title>A degradative enzymes factory behind the ericoid mycorrhizal symbiosis.</title>
        <authorList>
            <consortium name="DOE Joint Genome Institute"/>
            <person name="Martino E."/>
            <person name="Morin E."/>
            <person name="Grelet G."/>
            <person name="Kuo A."/>
            <person name="Kohler A."/>
            <person name="Daghino S."/>
            <person name="Barry K."/>
            <person name="Choi C."/>
            <person name="Cichocki N."/>
            <person name="Clum A."/>
            <person name="Copeland A."/>
            <person name="Hainaut M."/>
            <person name="Haridas S."/>
            <person name="Labutti K."/>
            <person name="Lindquist E."/>
            <person name="Lipzen A."/>
            <person name="Khouja H.-R."/>
            <person name="Murat C."/>
            <person name="Ohm R."/>
            <person name="Olson A."/>
            <person name="Spatafora J."/>
            <person name="Veneault-Fourrey C."/>
            <person name="Henrissat B."/>
            <person name="Grigoriev I."/>
            <person name="Martin F."/>
            <person name="Perotto S."/>
        </authorList>
    </citation>
    <scope>NUCLEOTIDE SEQUENCE [LARGE SCALE GENOMIC DNA]</scope>
    <source>
        <strain evidence="1 2">UAMH 7357</strain>
    </source>
</reference>
<dbReference type="AlphaFoldDB" id="A0A2J6PMM8"/>
<evidence type="ECO:0000313" key="2">
    <source>
        <dbReference type="Proteomes" id="UP000235672"/>
    </source>
</evidence>
<evidence type="ECO:0000313" key="1">
    <source>
        <dbReference type="EMBL" id="PMD15282.1"/>
    </source>
</evidence>
<dbReference type="Proteomes" id="UP000235672">
    <property type="component" value="Unassembled WGS sequence"/>
</dbReference>